<evidence type="ECO:0000259" key="10">
    <source>
        <dbReference type="PROSITE" id="PS50878"/>
    </source>
</evidence>
<keyword evidence="7" id="KW-0804">Transcription</keyword>
<evidence type="ECO:0000256" key="6">
    <source>
        <dbReference type="ARBA" id="ARBA00023015"/>
    </source>
</evidence>
<evidence type="ECO:0000256" key="3">
    <source>
        <dbReference type="ARBA" id="ARBA00022491"/>
    </source>
</evidence>
<feature type="compositionally biased region" description="Acidic residues" evidence="9">
    <location>
        <begin position="101"/>
        <end position="119"/>
    </location>
</feature>
<name>A0AAW2RH56_SESRA</name>
<reference evidence="11" key="1">
    <citation type="submission" date="2020-06" db="EMBL/GenBank/DDBJ databases">
        <authorList>
            <person name="Li T."/>
            <person name="Hu X."/>
            <person name="Zhang T."/>
            <person name="Song X."/>
            <person name="Zhang H."/>
            <person name="Dai N."/>
            <person name="Sheng W."/>
            <person name="Hou X."/>
            <person name="Wei L."/>
        </authorList>
    </citation>
    <scope>NUCLEOTIDE SEQUENCE</scope>
    <source>
        <strain evidence="11">G02</strain>
        <tissue evidence="11">Leaf</tissue>
    </source>
</reference>
<protein>
    <submittedName>
        <fullName evidence="11">Histone deacetylase HDT1</fullName>
    </submittedName>
</protein>
<evidence type="ECO:0000256" key="1">
    <source>
        <dbReference type="ARBA" id="ARBA00004604"/>
    </source>
</evidence>
<dbReference type="SUPFAM" id="SSF56672">
    <property type="entry name" value="DNA/RNA polymerases"/>
    <property type="match status" value="1"/>
</dbReference>
<dbReference type="InterPro" id="IPR052343">
    <property type="entry name" value="Retrotransposon-Effector_Assoc"/>
</dbReference>
<evidence type="ECO:0000256" key="2">
    <source>
        <dbReference type="ARBA" id="ARBA00006673"/>
    </source>
</evidence>
<organism evidence="11">
    <name type="scientific">Sesamum radiatum</name>
    <name type="common">Black benniseed</name>
    <dbReference type="NCBI Taxonomy" id="300843"/>
    <lineage>
        <taxon>Eukaryota</taxon>
        <taxon>Viridiplantae</taxon>
        <taxon>Streptophyta</taxon>
        <taxon>Embryophyta</taxon>
        <taxon>Tracheophyta</taxon>
        <taxon>Spermatophyta</taxon>
        <taxon>Magnoliopsida</taxon>
        <taxon>eudicotyledons</taxon>
        <taxon>Gunneridae</taxon>
        <taxon>Pentapetalae</taxon>
        <taxon>asterids</taxon>
        <taxon>lamiids</taxon>
        <taxon>Lamiales</taxon>
        <taxon>Pedaliaceae</taxon>
        <taxon>Sesamum</taxon>
    </lineage>
</organism>
<comment type="similarity">
    <text evidence="2">Belongs to the histone deacetylase HD2 family.</text>
</comment>
<feature type="compositionally biased region" description="Basic and acidic residues" evidence="9">
    <location>
        <begin position="122"/>
        <end position="135"/>
    </location>
</feature>
<evidence type="ECO:0000256" key="5">
    <source>
        <dbReference type="ARBA" id="ARBA00022853"/>
    </source>
</evidence>
<dbReference type="PROSITE" id="PS50878">
    <property type="entry name" value="RT_POL"/>
    <property type="match status" value="1"/>
</dbReference>
<dbReference type="PANTHER" id="PTHR46890">
    <property type="entry name" value="NON-LTR RETROLELEMENT REVERSE TRANSCRIPTASE-LIKE PROTEIN-RELATED"/>
    <property type="match status" value="1"/>
</dbReference>
<dbReference type="CDD" id="cd01650">
    <property type="entry name" value="RT_nLTR_like"/>
    <property type="match status" value="1"/>
</dbReference>
<feature type="compositionally biased region" description="Acidic residues" evidence="9">
    <location>
        <begin position="149"/>
        <end position="193"/>
    </location>
</feature>
<proteinExistence type="inferred from homology"/>
<dbReference type="EMBL" id="JACGWJ010000013">
    <property type="protein sequence ID" value="KAL0379349.1"/>
    <property type="molecule type" value="Genomic_DNA"/>
</dbReference>
<sequence>MEFWGVEVKAGQPLNVQPEFGKLIHISQAALGEVKDVKGAKHVPLRLKVDSKNFIIGALSAEDRAQLMFDLVFEREFELSHDWKNGSIYFMGYVADDPVSDGEEFSDDFEDESEDEPVDALENGKVKPKSGDVKAAKAAAANFGNKEEDQSDSDDDEDDIGSDSDDEMALDGEDSSDVSGEEDEDDEDDSSEEELPKGQKSKKRAAEQETPVPAKKAKLSTPDEGDVIFDDLQCVPTLLTDKDVELLHAKPTMEDIKAVVFDICPDSTAGPDGFSALFYQSCWDIIANNLFEAVLEFFAGTAPPKTFTTTTVVLIPKSESPMTWKDFRPIRLCNVTGKILSKLLNMQIATILPKIISPSQSGFVQGHMIADNILLAQELTHCLGKNCSTNNMIIKLNMAKAYDRLNWDFLYRILQKLGFPQSWISMVRKLIENCWFSILINGEGTGFFKSTRGVRQGDPLSPALFVIAAEYLSRGLDNLFTKHPNLRFFSKSALNVSHLAFDDDVIIFSKGTRTELKKLMEFLRHYESISGQRINKDKSSFTVDKRTSNLRIQCI</sequence>
<feature type="domain" description="Reverse transcriptase" evidence="10">
    <location>
        <begin position="296"/>
        <end position="555"/>
    </location>
</feature>
<dbReference type="GO" id="GO:0006325">
    <property type="term" value="P:chromatin organization"/>
    <property type="evidence" value="ECO:0007669"/>
    <property type="project" value="UniProtKB-KW"/>
</dbReference>
<evidence type="ECO:0000256" key="4">
    <source>
        <dbReference type="ARBA" id="ARBA00022801"/>
    </source>
</evidence>
<evidence type="ECO:0000313" key="11">
    <source>
        <dbReference type="EMBL" id="KAL0379349.1"/>
    </source>
</evidence>
<keyword evidence="3" id="KW-0678">Repressor</keyword>
<gene>
    <name evidence="11" type="ORF">Sradi_3240400</name>
</gene>
<dbReference type="GO" id="GO:0005730">
    <property type="term" value="C:nucleolus"/>
    <property type="evidence" value="ECO:0007669"/>
    <property type="project" value="UniProtKB-SubCell"/>
</dbReference>
<accession>A0AAW2RH56</accession>
<dbReference type="AlphaFoldDB" id="A0AAW2RH56"/>
<feature type="region of interest" description="Disordered" evidence="9">
    <location>
        <begin position="101"/>
        <end position="222"/>
    </location>
</feature>
<evidence type="ECO:0000256" key="7">
    <source>
        <dbReference type="ARBA" id="ARBA00023163"/>
    </source>
</evidence>
<evidence type="ECO:0000256" key="8">
    <source>
        <dbReference type="ARBA" id="ARBA00023242"/>
    </source>
</evidence>
<dbReference type="GO" id="GO:0016787">
    <property type="term" value="F:hydrolase activity"/>
    <property type="evidence" value="ECO:0007669"/>
    <property type="project" value="UniProtKB-KW"/>
</dbReference>
<comment type="caution">
    <text evidence="11">The sequence shown here is derived from an EMBL/GenBank/DDBJ whole genome shotgun (WGS) entry which is preliminary data.</text>
</comment>
<keyword evidence="5" id="KW-0156">Chromatin regulator</keyword>
<dbReference type="InterPro" id="IPR041232">
    <property type="entry name" value="NPL"/>
</dbReference>
<dbReference type="PANTHER" id="PTHR46890:SF48">
    <property type="entry name" value="RNA-DIRECTED DNA POLYMERASE"/>
    <property type="match status" value="1"/>
</dbReference>
<evidence type="ECO:0000256" key="9">
    <source>
        <dbReference type="SAM" id="MobiDB-lite"/>
    </source>
</evidence>
<dbReference type="FunFam" id="2.60.120.340:FF:000004">
    <property type="entry name" value="Histone deacetylase HDT1"/>
    <property type="match status" value="1"/>
</dbReference>
<dbReference type="Pfam" id="PF00078">
    <property type="entry name" value="RVT_1"/>
    <property type="match status" value="1"/>
</dbReference>
<keyword evidence="6" id="KW-0805">Transcription regulation</keyword>
<dbReference type="Pfam" id="PF17800">
    <property type="entry name" value="NPL"/>
    <property type="match status" value="1"/>
</dbReference>
<keyword evidence="4" id="KW-0378">Hydrolase</keyword>
<dbReference type="Gene3D" id="2.60.120.340">
    <property type="entry name" value="Nucleoplasmin core domain"/>
    <property type="match status" value="1"/>
</dbReference>
<dbReference type="InterPro" id="IPR000477">
    <property type="entry name" value="RT_dom"/>
</dbReference>
<reference evidence="11" key="2">
    <citation type="journal article" date="2024" name="Plant">
        <title>Genomic evolution and insights into agronomic trait innovations of Sesamum species.</title>
        <authorList>
            <person name="Miao H."/>
            <person name="Wang L."/>
            <person name="Qu L."/>
            <person name="Liu H."/>
            <person name="Sun Y."/>
            <person name="Le M."/>
            <person name="Wang Q."/>
            <person name="Wei S."/>
            <person name="Zheng Y."/>
            <person name="Lin W."/>
            <person name="Duan Y."/>
            <person name="Cao H."/>
            <person name="Xiong S."/>
            <person name="Wang X."/>
            <person name="Wei L."/>
            <person name="Li C."/>
            <person name="Ma Q."/>
            <person name="Ju M."/>
            <person name="Zhao R."/>
            <person name="Li G."/>
            <person name="Mu C."/>
            <person name="Tian Q."/>
            <person name="Mei H."/>
            <person name="Zhang T."/>
            <person name="Gao T."/>
            <person name="Zhang H."/>
        </authorList>
    </citation>
    <scope>NUCLEOTIDE SEQUENCE</scope>
    <source>
        <strain evidence="11">G02</strain>
    </source>
</reference>
<comment type="subcellular location">
    <subcellularLocation>
        <location evidence="1">Nucleus</location>
        <location evidence="1">Nucleolus</location>
    </subcellularLocation>
</comment>
<keyword evidence="8" id="KW-0539">Nucleus</keyword>
<dbReference type="InterPro" id="IPR043502">
    <property type="entry name" value="DNA/RNA_pol_sf"/>
</dbReference>